<evidence type="ECO:0008006" key="5">
    <source>
        <dbReference type="Google" id="ProtNLM"/>
    </source>
</evidence>
<name>A0A1G9C158_9FIRM</name>
<sequence length="411" mass="48121">MVTNLQENEKTGKLKIILIIILAFLFIPIMTGVIMYFTNEDFKYTTNKFLVVLPGNLGQNFSNMPTKEEKESMKLAIAKYYITLDEDRLVDKLLIIKAEDSKLYDDLLIMLNKENPIKMKKVREALRGTQMESNTVYRILGEIQQDKDEKIEALSKYYTSLKTTDAIREIERTFKSGELEQDELSKILESMRIKEGAEFLLYLDSEIVEMINYRLNQTTRREIEKKIQEIQSLEKELEQLAKIYERKSLEEQVLALGNTDEFRIQDLAVIYSSIGIKSGGQILALVENHEFITELYEEINILEKLKKRNHNRAIDLAETVQIYKNYQLKVEELVVIYERMSLEELTKVLEEMFRRNQTIQSYSVGTEELIFTEKQLVIDILHKLKPNKAAQLLQSLKLENSIDLSRKFVLE</sequence>
<keyword evidence="2" id="KW-0472">Membrane</keyword>
<proteinExistence type="predicted"/>
<reference evidence="3" key="1">
    <citation type="submission" date="2016-10" db="EMBL/GenBank/DDBJ databases">
        <authorList>
            <person name="de Groot N.N."/>
        </authorList>
    </citation>
    <scope>NUCLEOTIDE SEQUENCE [LARGE SCALE GENOMIC DNA]</scope>
    <source>
        <strain evidence="3">DSM 18346</strain>
    </source>
</reference>
<keyword evidence="2" id="KW-1133">Transmembrane helix</keyword>
<dbReference type="Proteomes" id="UP000198718">
    <property type="component" value="Unassembled WGS sequence"/>
</dbReference>
<evidence type="ECO:0000313" key="3">
    <source>
        <dbReference type="EMBL" id="SDK45343.1"/>
    </source>
</evidence>
<keyword evidence="4" id="KW-1185">Reference proteome</keyword>
<dbReference type="AlphaFoldDB" id="A0A1G9C158"/>
<evidence type="ECO:0000256" key="2">
    <source>
        <dbReference type="SAM" id="Phobius"/>
    </source>
</evidence>
<protein>
    <recommendedName>
        <fullName evidence="5">Flagellar motility protein MotE, a chaperone for MotC folding</fullName>
    </recommendedName>
</protein>
<feature type="coiled-coil region" evidence="1">
    <location>
        <begin position="216"/>
        <end position="250"/>
    </location>
</feature>
<organism evidence="3 4">
    <name type="scientific">Natronincola ferrireducens</name>
    <dbReference type="NCBI Taxonomy" id="393762"/>
    <lineage>
        <taxon>Bacteria</taxon>
        <taxon>Bacillati</taxon>
        <taxon>Bacillota</taxon>
        <taxon>Clostridia</taxon>
        <taxon>Peptostreptococcales</taxon>
        <taxon>Natronincolaceae</taxon>
        <taxon>Natronincola</taxon>
    </lineage>
</organism>
<keyword evidence="2" id="KW-0812">Transmembrane</keyword>
<evidence type="ECO:0000256" key="1">
    <source>
        <dbReference type="SAM" id="Coils"/>
    </source>
</evidence>
<keyword evidence="1" id="KW-0175">Coiled coil</keyword>
<feature type="transmembrane region" description="Helical" evidence="2">
    <location>
        <begin position="16"/>
        <end position="37"/>
    </location>
</feature>
<gene>
    <name evidence="3" type="ORF">SAMN05660472_01327</name>
</gene>
<dbReference type="STRING" id="393762.SAMN05660472_01327"/>
<dbReference type="EMBL" id="FNFP01000002">
    <property type="protein sequence ID" value="SDK45343.1"/>
    <property type="molecule type" value="Genomic_DNA"/>
</dbReference>
<dbReference type="RefSeq" id="WP_090552335.1">
    <property type="nucleotide sequence ID" value="NZ_FNFP01000002.1"/>
</dbReference>
<evidence type="ECO:0000313" key="4">
    <source>
        <dbReference type="Proteomes" id="UP000198718"/>
    </source>
</evidence>
<accession>A0A1G9C158</accession>
<dbReference type="OrthoDB" id="1705722at2"/>